<evidence type="ECO:0000256" key="4">
    <source>
        <dbReference type="ARBA" id="ARBA00022452"/>
    </source>
</evidence>
<accession>A0A3D4VD85</accession>
<dbReference type="EMBL" id="DPIY01000011">
    <property type="protein sequence ID" value="HCT58598.1"/>
    <property type="molecule type" value="Genomic_DNA"/>
</dbReference>
<dbReference type="Pfam" id="PF02321">
    <property type="entry name" value="OEP"/>
    <property type="match status" value="2"/>
</dbReference>
<comment type="caution">
    <text evidence="9">The sequence shown here is derived from an EMBL/GenBank/DDBJ whole genome shotgun (WGS) entry which is preliminary data.</text>
</comment>
<evidence type="ECO:0000313" key="9">
    <source>
        <dbReference type="EMBL" id="HCT58598.1"/>
    </source>
</evidence>
<protein>
    <submittedName>
        <fullName evidence="9">TolC family protein</fullName>
    </submittedName>
</protein>
<comment type="similarity">
    <text evidence="2">Belongs to the outer membrane factor (OMF) (TC 1.B.17) family.</text>
</comment>
<dbReference type="GO" id="GO:0015562">
    <property type="term" value="F:efflux transmembrane transporter activity"/>
    <property type="evidence" value="ECO:0007669"/>
    <property type="project" value="InterPro"/>
</dbReference>
<keyword evidence="6" id="KW-0472">Membrane</keyword>
<feature type="coiled-coil region" evidence="8">
    <location>
        <begin position="150"/>
        <end position="177"/>
    </location>
</feature>
<dbReference type="Proteomes" id="UP000264071">
    <property type="component" value="Unassembled WGS sequence"/>
</dbReference>
<dbReference type="SUPFAM" id="SSF56954">
    <property type="entry name" value="Outer membrane efflux proteins (OEP)"/>
    <property type="match status" value="1"/>
</dbReference>
<dbReference type="Gene3D" id="1.20.1600.10">
    <property type="entry name" value="Outer membrane efflux proteins (OEP)"/>
    <property type="match status" value="1"/>
</dbReference>
<dbReference type="InterPro" id="IPR003423">
    <property type="entry name" value="OMP_efflux"/>
</dbReference>
<evidence type="ECO:0000256" key="7">
    <source>
        <dbReference type="ARBA" id="ARBA00023237"/>
    </source>
</evidence>
<evidence type="ECO:0000256" key="3">
    <source>
        <dbReference type="ARBA" id="ARBA00022448"/>
    </source>
</evidence>
<dbReference type="GO" id="GO:0015288">
    <property type="term" value="F:porin activity"/>
    <property type="evidence" value="ECO:0007669"/>
    <property type="project" value="TreeGrafter"/>
</dbReference>
<dbReference type="GO" id="GO:0009279">
    <property type="term" value="C:cell outer membrane"/>
    <property type="evidence" value="ECO:0007669"/>
    <property type="project" value="UniProtKB-SubCell"/>
</dbReference>
<evidence type="ECO:0000256" key="5">
    <source>
        <dbReference type="ARBA" id="ARBA00022692"/>
    </source>
</evidence>
<keyword evidence="5" id="KW-0812">Transmembrane</keyword>
<dbReference type="AlphaFoldDB" id="A0A3D4VD85"/>
<proteinExistence type="inferred from homology"/>
<dbReference type="InterPro" id="IPR051906">
    <property type="entry name" value="TolC-like"/>
</dbReference>
<organism evidence="9 10">
    <name type="scientific">Gemmatimonas aurantiaca</name>
    <dbReference type="NCBI Taxonomy" id="173480"/>
    <lineage>
        <taxon>Bacteria</taxon>
        <taxon>Pseudomonadati</taxon>
        <taxon>Gemmatimonadota</taxon>
        <taxon>Gemmatimonadia</taxon>
        <taxon>Gemmatimonadales</taxon>
        <taxon>Gemmatimonadaceae</taxon>
        <taxon>Gemmatimonas</taxon>
    </lineage>
</organism>
<sequence length="438" mass="46352">MVGAVLVAAPLGAQPPAVPEDGARPVSLQEAIDMASRNAPAAVQARGLNRNAAAARRQAVASYFPTINLSATSGNTQGTTINSFNGQLTALSGNPWSYGNTLRMDLDLFDGGRRFSEARRIRATADVAEVAATTARFDATLQVKQQFYAALAARESAAAARAQLEQADQQLKASTARVAAGVATKSDSLRSAILLGNAQLAVLTAENDLRVANASLTRVSGSTTTITASAADTLDTPVALPSEVELTMLASDGPAIRLAQSNVAVAKAAKQSQRTSYLPTLGMSFQYAFNQNSAGFAGRNLLLVGSEHATRQTMNFNINYPLFNGLLRESQSVQADVTLTNAEAQLRDVQLAAKQNLTTNLRSLQNAMARVQVQMAAIAAAEEDLRVQQQRYALGASTLLDLLTSQTTLNQARQALIQARLDSRIARAQLSVLIGREL</sequence>
<keyword evidence="4" id="KW-1134">Transmembrane beta strand</keyword>
<keyword evidence="7" id="KW-0998">Cell outer membrane</keyword>
<reference evidence="9 10" key="1">
    <citation type="journal article" date="2018" name="Nat. Biotechnol.">
        <title>A standardized bacterial taxonomy based on genome phylogeny substantially revises the tree of life.</title>
        <authorList>
            <person name="Parks D.H."/>
            <person name="Chuvochina M."/>
            <person name="Waite D.W."/>
            <person name="Rinke C."/>
            <person name="Skarshewski A."/>
            <person name="Chaumeil P.A."/>
            <person name="Hugenholtz P."/>
        </authorList>
    </citation>
    <scope>NUCLEOTIDE SEQUENCE [LARGE SCALE GENOMIC DNA]</scope>
    <source>
        <strain evidence="9">UBA8844</strain>
    </source>
</reference>
<dbReference type="PANTHER" id="PTHR30026:SF20">
    <property type="entry name" value="OUTER MEMBRANE PROTEIN TOLC"/>
    <property type="match status" value="1"/>
</dbReference>
<comment type="subcellular location">
    <subcellularLocation>
        <location evidence="1">Cell outer membrane</location>
    </subcellularLocation>
</comment>
<evidence type="ECO:0000256" key="1">
    <source>
        <dbReference type="ARBA" id="ARBA00004442"/>
    </source>
</evidence>
<evidence type="ECO:0000256" key="2">
    <source>
        <dbReference type="ARBA" id="ARBA00007613"/>
    </source>
</evidence>
<evidence type="ECO:0000256" key="8">
    <source>
        <dbReference type="SAM" id="Coils"/>
    </source>
</evidence>
<gene>
    <name evidence="9" type="ORF">DGD08_15445</name>
</gene>
<feature type="coiled-coil region" evidence="8">
    <location>
        <begin position="354"/>
        <end position="384"/>
    </location>
</feature>
<name>A0A3D4VD85_9BACT</name>
<evidence type="ECO:0000313" key="10">
    <source>
        <dbReference type="Proteomes" id="UP000264071"/>
    </source>
</evidence>
<evidence type="ECO:0000256" key="6">
    <source>
        <dbReference type="ARBA" id="ARBA00023136"/>
    </source>
</evidence>
<dbReference type="OMA" id="TYNQSIY"/>
<keyword evidence="8" id="KW-0175">Coiled coil</keyword>
<dbReference type="PANTHER" id="PTHR30026">
    <property type="entry name" value="OUTER MEMBRANE PROTEIN TOLC"/>
    <property type="match status" value="1"/>
</dbReference>
<dbReference type="GO" id="GO:1990281">
    <property type="term" value="C:efflux pump complex"/>
    <property type="evidence" value="ECO:0007669"/>
    <property type="project" value="TreeGrafter"/>
</dbReference>
<keyword evidence="3" id="KW-0813">Transport</keyword>